<dbReference type="InterPro" id="IPR040379">
    <property type="entry name" value="WDR19/dyf-2"/>
</dbReference>
<feature type="domain" description="IFT121-like zinc finger" evidence="11">
    <location>
        <begin position="1233"/>
        <end position="1279"/>
    </location>
</feature>
<comment type="subcellular location">
    <subcellularLocation>
        <location evidence="1">Cytoplasm</location>
        <location evidence="1">Cytoskeleton</location>
        <location evidence="1">Cilium basal body</location>
    </subcellularLocation>
</comment>
<dbReference type="SUPFAM" id="SSF82171">
    <property type="entry name" value="DPP6 N-terminal domain-like"/>
    <property type="match status" value="1"/>
</dbReference>
<dbReference type="Proteomes" id="UP001356427">
    <property type="component" value="Unassembled WGS sequence"/>
</dbReference>
<dbReference type="Pfam" id="PF23389">
    <property type="entry name" value="Beta-prop_WDR19_1st"/>
    <property type="match status" value="1"/>
</dbReference>
<sequence length="1313" mass="147065">MKRVFTLTDRAWLGSCLQYKWQKTLGNYIAVAGPDSSVKIFDRHGQRKNELNLPGRCVGMDWDKDGDILAVISDKSSSIHLWDANVNKISQIDSGMRDQMSFILWSKAGPLLAVGTNKGNLLIYNQQTSRKIPVLGKHTKRITCGCWSSQNLLALGSEDCSVTISNQEGDTIRQTSVRSDPADIQFSVMKTDERSSPGESTVSVAVGKKTLFLFNLNDPDNPIELAFQQRYGHIISYRWYGDGYILIGFSQGYFVVISTHIREIGQELFQAHNHKDSLTSVAISPALNKAASCGDNSIKIHDLSELKEMDAIVNLDDETKGLDQLSWTDDGQLLAVSTQRGTLHVFLTRLPILGHSCGTRLAYLTSLLEVTVSNRVEGEAPVAVAVEVEPNFIAVGPYHVAVGMNNRAWFYALGDSGVERLKDIEYLGTIASMCLNSDYAAALFEGKVQLHMMEGEDQQEQRQTRLFPDGDRTEHIISHALTNDFLFYGTDSGVIVCILVEDWQVVNQYRHTVGIKKVFPDPNGTRLAFIDDKSEGFLLSPVAVNESHVEIPSFSPTITGVLWETWPSDKGVFVAFDDDKVYTYAMHKHTIYGPRVVFVGSTKLPFSHKPLLLYNGELTCQTQNGKTSSVALSTHTFLTHTHSPSAHTHTHTPEELSQELTQALMLKRFPDAWELCKVLGGPAGWAEMGRSCLIHMEVDLAVRVFRMSGNVGMVMSLQGIKGIEDRSLLAGHLAMFLNDYNLAQDLYLESTCPNAALEKGITHNNKEHDEACQGGVARMSIRMGDIRRGAAQAISHPSRGLKKDCGVILENMKQFSEAAQLYEKGQYYDKAASVYIRCKNWSKVGELLPQVSSPKIHLQYAKAKEVDGKFKEAAQAYESARDWDNVIRVLLEHLNNPEDAVRIVRETQSIDGAKMVARFFLRLSDYGSAIQFQVLSHCNDEAFQLAQQHGQMDVYADIISSEASQEDYQSIALYFQGENKHLQAGKFFHKCGQYSKALKHFLKCPNTDDNLAIEMAIETVGQANDESLTNQLIDYLMGESDGMPKDAKYLFRLYMALQQFREAACTAVIIAREEQAAGNYRNAHDVLFSMHTELRTQKIRIPAEMNTNLMILHSYILVKIHVKRGDHLKGARMLIRVSNNISKFPSHIVPILTSAVIECHRAGLRNSSFSFAAMLMRPEYRHKIDPKYRKKIEAMVRRPDTSEIEEVSTPCPYCGFLLPQCDLICPGCKNNLPYCIATGHHMLKEDWSVCPHCEFPALYSQLILLLEMESVCPMCSETLSVNQVEKMDDCSRYAPNLSNWFDSPSWGDHTSLT</sequence>
<dbReference type="Pfam" id="PF15911">
    <property type="entry name" value="Beta-prop_WDR19_2nd"/>
    <property type="match status" value="1"/>
</dbReference>
<evidence type="ECO:0000256" key="9">
    <source>
        <dbReference type="ARBA" id="ARBA00023273"/>
    </source>
</evidence>
<evidence type="ECO:0000259" key="13">
    <source>
        <dbReference type="Pfam" id="PF24762"/>
    </source>
</evidence>
<evidence type="ECO:0000313" key="14">
    <source>
        <dbReference type="EMBL" id="KAK6324407.1"/>
    </source>
</evidence>
<dbReference type="InterPro" id="IPR057855">
    <property type="entry name" value="Beta-prop_WDR19_1st"/>
</dbReference>
<comment type="caution">
    <text evidence="14">The sequence shown here is derived from an EMBL/GenBank/DDBJ whole genome shotgun (WGS) entry which is preliminary data.</text>
</comment>
<feature type="domain" description="IF140/IFT172/WDR19 TPR" evidence="13">
    <location>
        <begin position="671"/>
        <end position="1037"/>
    </location>
</feature>
<evidence type="ECO:0000256" key="1">
    <source>
        <dbReference type="ARBA" id="ARBA00004120"/>
    </source>
</evidence>
<dbReference type="SUPFAM" id="SSF69322">
    <property type="entry name" value="Tricorn protease domain 2"/>
    <property type="match status" value="1"/>
</dbReference>
<evidence type="ECO:0000259" key="12">
    <source>
        <dbReference type="Pfam" id="PF23389"/>
    </source>
</evidence>
<keyword evidence="4" id="KW-0677">Repeat</keyword>
<evidence type="ECO:0000256" key="2">
    <source>
        <dbReference type="ARBA" id="ARBA00022490"/>
    </source>
</evidence>
<dbReference type="InterPro" id="IPR001680">
    <property type="entry name" value="WD40_rpt"/>
</dbReference>
<feature type="domain" description="WDR19 first beta-propeller" evidence="12">
    <location>
        <begin position="18"/>
        <end position="341"/>
    </location>
</feature>
<keyword evidence="3" id="KW-0853">WD repeat</keyword>
<keyword evidence="2" id="KW-0963">Cytoplasm</keyword>
<evidence type="ECO:0000256" key="7">
    <source>
        <dbReference type="ARBA" id="ARBA00023069"/>
    </source>
</evidence>
<evidence type="ECO:0000256" key="8">
    <source>
        <dbReference type="ARBA" id="ARBA00023212"/>
    </source>
</evidence>
<keyword evidence="8" id="KW-0206">Cytoskeleton</keyword>
<dbReference type="Pfam" id="PF23146">
    <property type="entry name" value="Zf_IFT144_1st"/>
    <property type="match status" value="1"/>
</dbReference>
<dbReference type="PANTHER" id="PTHR14920:SF0">
    <property type="entry name" value="WD REPEAT DOMAIN 19"/>
    <property type="match status" value="1"/>
</dbReference>
<keyword evidence="6" id="KW-0802">TPR repeat</keyword>
<evidence type="ECO:0000256" key="6">
    <source>
        <dbReference type="ARBA" id="ARBA00022803"/>
    </source>
</evidence>
<dbReference type="EMBL" id="JAGTTL010000003">
    <property type="protein sequence ID" value="KAK6324407.1"/>
    <property type="molecule type" value="Genomic_DNA"/>
</dbReference>
<accession>A0AAN8MCT1</accession>
<proteinExistence type="predicted"/>
<dbReference type="GO" id="GO:0035721">
    <property type="term" value="P:intraciliary retrograde transport"/>
    <property type="evidence" value="ECO:0007669"/>
    <property type="project" value="InterPro"/>
</dbReference>
<dbReference type="InterPro" id="IPR015943">
    <property type="entry name" value="WD40/YVTN_repeat-like_dom_sf"/>
</dbReference>
<evidence type="ECO:0000259" key="10">
    <source>
        <dbReference type="Pfam" id="PF15911"/>
    </source>
</evidence>
<gene>
    <name evidence="14" type="ORF">J4Q44_G00037490</name>
</gene>
<reference evidence="14 15" key="1">
    <citation type="submission" date="2021-04" db="EMBL/GenBank/DDBJ databases">
        <authorList>
            <person name="De Guttry C."/>
            <person name="Zahm M."/>
            <person name="Klopp C."/>
            <person name="Cabau C."/>
            <person name="Louis A."/>
            <person name="Berthelot C."/>
            <person name="Parey E."/>
            <person name="Roest Crollius H."/>
            <person name="Montfort J."/>
            <person name="Robinson-Rechavi M."/>
            <person name="Bucao C."/>
            <person name="Bouchez O."/>
            <person name="Gislard M."/>
            <person name="Lluch J."/>
            <person name="Milhes M."/>
            <person name="Lampietro C."/>
            <person name="Lopez Roques C."/>
            <person name="Donnadieu C."/>
            <person name="Braasch I."/>
            <person name="Desvignes T."/>
            <person name="Postlethwait J."/>
            <person name="Bobe J."/>
            <person name="Wedekind C."/>
            <person name="Guiguen Y."/>
        </authorList>
    </citation>
    <scope>NUCLEOTIDE SEQUENCE [LARGE SCALE GENOMIC DNA]</scope>
    <source>
        <strain evidence="14">Cs_M1</strain>
        <tissue evidence="14">Blood</tissue>
    </source>
</reference>
<dbReference type="GO" id="GO:0060271">
    <property type="term" value="P:cilium assembly"/>
    <property type="evidence" value="ECO:0007669"/>
    <property type="project" value="TreeGrafter"/>
</dbReference>
<keyword evidence="9" id="KW-0966">Cell projection</keyword>
<evidence type="ECO:0008006" key="16">
    <source>
        <dbReference type="Google" id="ProtNLM"/>
    </source>
</evidence>
<dbReference type="InterPro" id="IPR011990">
    <property type="entry name" value="TPR-like_helical_dom_sf"/>
</dbReference>
<evidence type="ECO:0000256" key="5">
    <source>
        <dbReference type="ARBA" id="ARBA00022794"/>
    </source>
</evidence>
<dbReference type="Pfam" id="PF23145">
    <property type="entry name" value="Zf_2nd_IFT121"/>
    <property type="match status" value="1"/>
</dbReference>
<keyword evidence="7" id="KW-0969">Cilium</keyword>
<dbReference type="Gene3D" id="2.130.10.10">
    <property type="entry name" value="YVTN repeat-like/Quinoprotein amine dehydrogenase"/>
    <property type="match status" value="1"/>
</dbReference>
<dbReference type="FunFam" id="2.130.10.10:FF:000242">
    <property type="entry name" value="WD repeat domain 19, isoform CRA_a"/>
    <property type="match status" value="1"/>
</dbReference>
<keyword evidence="5" id="KW-0970">Cilium biogenesis/degradation</keyword>
<dbReference type="GO" id="GO:0030991">
    <property type="term" value="C:intraciliary transport particle A"/>
    <property type="evidence" value="ECO:0007669"/>
    <property type="project" value="TreeGrafter"/>
</dbReference>
<evidence type="ECO:0000313" key="15">
    <source>
        <dbReference type="Proteomes" id="UP001356427"/>
    </source>
</evidence>
<evidence type="ECO:0000256" key="3">
    <source>
        <dbReference type="ARBA" id="ARBA00022574"/>
    </source>
</evidence>
<feature type="domain" description="WDR19 WD40 repeat" evidence="10">
    <location>
        <begin position="361"/>
        <end position="635"/>
    </location>
</feature>
<dbReference type="SUPFAM" id="SSF48452">
    <property type="entry name" value="TPR-like"/>
    <property type="match status" value="1"/>
</dbReference>
<evidence type="ECO:0000256" key="4">
    <source>
        <dbReference type="ARBA" id="ARBA00022737"/>
    </source>
</evidence>
<name>A0AAN8MCT1_9TELE</name>
<dbReference type="InterPro" id="IPR056170">
    <property type="entry name" value="Znf_IFT121-like"/>
</dbReference>
<evidence type="ECO:0000259" key="11">
    <source>
        <dbReference type="Pfam" id="PF23145"/>
    </source>
</evidence>
<dbReference type="GO" id="GO:0005929">
    <property type="term" value="C:cilium"/>
    <property type="evidence" value="ECO:0007669"/>
    <property type="project" value="TreeGrafter"/>
</dbReference>
<keyword evidence="15" id="KW-1185">Reference proteome</keyword>
<dbReference type="InterPro" id="IPR039468">
    <property type="entry name" value="WDR19_WD40_rpt"/>
</dbReference>
<organism evidence="14 15">
    <name type="scientific">Coregonus suidteri</name>
    <dbReference type="NCBI Taxonomy" id="861788"/>
    <lineage>
        <taxon>Eukaryota</taxon>
        <taxon>Metazoa</taxon>
        <taxon>Chordata</taxon>
        <taxon>Craniata</taxon>
        <taxon>Vertebrata</taxon>
        <taxon>Euteleostomi</taxon>
        <taxon>Actinopterygii</taxon>
        <taxon>Neopterygii</taxon>
        <taxon>Teleostei</taxon>
        <taxon>Protacanthopterygii</taxon>
        <taxon>Salmoniformes</taxon>
        <taxon>Salmonidae</taxon>
        <taxon>Coregoninae</taxon>
        <taxon>Coregonus</taxon>
    </lineage>
</organism>
<protein>
    <recommendedName>
        <fullName evidence="16">WD repeat domain 19</fullName>
    </recommendedName>
</protein>
<dbReference type="InterPro" id="IPR056168">
    <property type="entry name" value="TPR_IF140/IFT172/WDR19"/>
</dbReference>
<dbReference type="PANTHER" id="PTHR14920">
    <property type="entry name" value="OSMOTIC AVOIDANCE ABNORMAL PROTEIN 1/WD REPEAT MEMBRANE PROTEIN"/>
    <property type="match status" value="1"/>
</dbReference>
<dbReference type="SMART" id="SM00320">
    <property type="entry name" value="WD40"/>
    <property type="match status" value="6"/>
</dbReference>
<dbReference type="Pfam" id="PF24762">
    <property type="entry name" value="TPR_IF140-IFT172"/>
    <property type="match status" value="1"/>
</dbReference>